<accession>A0A6B0T9T6</accession>
<sequence>MPYAKLSITVPEDVWLSELSQEFPAVRFRVLAATANDETGVARLELSGPNVGAVCEQMESYDAVTNMIVSARESERRRLQVETTVPVLMNAVQTAGVPLDLPVEIEDGVFELETTVPQEKLSRLGETLDSLGISYTVERIQQETESEEPLLTDRQEWLLREAIERGYYDTPRRITLVELAEQAGIAKSTCSEILHRAEGQVLKEFLEDERQGRSEVSITAD</sequence>
<keyword evidence="2" id="KW-0804">Transcription</keyword>
<dbReference type="RefSeq" id="WP_159764452.1">
    <property type="nucleotide sequence ID" value="NZ_WUUT01000004.1"/>
</dbReference>
<reference evidence="4 5" key="1">
    <citation type="submission" date="2019-12" db="EMBL/GenBank/DDBJ databases">
        <title>Isolation and characterization of three novel carbon monoxide-oxidizing members of Halobacteria from salione crusts and soils.</title>
        <authorList>
            <person name="Myers M.R."/>
            <person name="King G.M."/>
        </authorList>
    </citation>
    <scope>NUCLEOTIDE SEQUENCE [LARGE SCALE GENOMIC DNA]</scope>
    <source>
        <strain evidence="4 5">WSH3</strain>
    </source>
</reference>
<keyword evidence="1" id="KW-0805">Transcription regulation</keyword>
<dbReference type="InterPro" id="IPR007050">
    <property type="entry name" value="HTH_bacterioopsin"/>
</dbReference>
<dbReference type="PANTHER" id="PTHR34236:SF1">
    <property type="entry name" value="DIMETHYL SULFOXIDE REDUCTASE TRANSCRIPTIONAL ACTIVATOR"/>
    <property type="match status" value="1"/>
</dbReference>
<dbReference type="OrthoDB" id="51502at2157"/>
<dbReference type="EMBL" id="WUUT01000004">
    <property type="protein sequence ID" value="MXR52333.1"/>
    <property type="molecule type" value="Genomic_DNA"/>
</dbReference>
<feature type="domain" description="HTH bat-type" evidence="3">
    <location>
        <begin position="151"/>
        <end position="202"/>
    </location>
</feature>
<dbReference type="PANTHER" id="PTHR34236">
    <property type="entry name" value="DIMETHYL SULFOXIDE REDUCTASE TRANSCRIPTIONAL ACTIVATOR"/>
    <property type="match status" value="1"/>
</dbReference>
<evidence type="ECO:0000256" key="1">
    <source>
        <dbReference type="ARBA" id="ARBA00023015"/>
    </source>
</evidence>
<evidence type="ECO:0000313" key="4">
    <source>
        <dbReference type="EMBL" id="MXR52333.1"/>
    </source>
</evidence>
<evidence type="ECO:0000256" key="2">
    <source>
        <dbReference type="ARBA" id="ARBA00023163"/>
    </source>
</evidence>
<protein>
    <submittedName>
        <fullName evidence="4">Bacterio-opsin activator</fullName>
    </submittedName>
</protein>
<name>A0A6B0T9T6_9EURY</name>
<comment type="caution">
    <text evidence="4">The sequence shown here is derived from an EMBL/GenBank/DDBJ whole genome shotgun (WGS) entry which is preliminary data.</text>
</comment>
<organism evidence="4 5">
    <name type="scientific">Halovenus carboxidivorans</name>
    <dbReference type="NCBI Taxonomy" id="2692199"/>
    <lineage>
        <taxon>Archaea</taxon>
        <taxon>Methanobacteriati</taxon>
        <taxon>Methanobacteriota</taxon>
        <taxon>Stenosarchaea group</taxon>
        <taxon>Halobacteria</taxon>
        <taxon>Halobacteriales</taxon>
        <taxon>Haloarculaceae</taxon>
        <taxon>Halovenus</taxon>
    </lineage>
</organism>
<gene>
    <name evidence="4" type="ORF">GRX03_12055</name>
</gene>
<dbReference type="Pfam" id="PF04967">
    <property type="entry name" value="HTH_10"/>
    <property type="match status" value="1"/>
</dbReference>
<dbReference type="Proteomes" id="UP000466535">
    <property type="component" value="Unassembled WGS sequence"/>
</dbReference>
<evidence type="ECO:0000313" key="5">
    <source>
        <dbReference type="Proteomes" id="UP000466535"/>
    </source>
</evidence>
<keyword evidence="5" id="KW-1185">Reference proteome</keyword>
<evidence type="ECO:0000259" key="3">
    <source>
        <dbReference type="Pfam" id="PF04967"/>
    </source>
</evidence>
<dbReference type="AlphaFoldDB" id="A0A6B0T9T6"/>
<proteinExistence type="predicted"/>